<dbReference type="Gene3D" id="3.40.50.2300">
    <property type="match status" value="2"/>
</dbReference>
<dbReference type="InterPro" id="IPR046335">
    <property type="entry name" value="LacI/GalR-like_sensor"/>
</dbReference>
<dbReference type="Gene3D" id="1.10.260.40">
    <property type="entry name" value="lambda repressor-like DNA-binding domains"/>
    <property type="match status" value="1"/>
</dbReference>
<keyword evidence="2 5" id="KW-0238">DNA-binding</keyword>
<dbReference type="GO" id="GO:0003677">
    <property type="term" value="F:DNA binding"/>
    <property type="evidence" value="ECO:0007669"/>
    <property type="project" value="UniProtKB-KW"/>
</dbReference>
<dbReference type="PANTHER" id="PTHR30146">
    <property type="entry name" value="LACI-RELATED TRANSCRIPTIONAL REPRESSOR"/>
    <property type="match status" value="1"/>
</dbReference>
<sequence>MAIGSGDLPAPRAVTRADVARYAGVSAAVVSYVVNDGPKPVAPATAARVREAIDVLGYRPNVTARALKLGTTGMVGLIVSDSSNPFFAEYALAVEQAAADRGLVLLMANSNSDAEIEYQLMLDLIGRQVDGLIVSPAAGPPRSRAAGQRRPGPPVVYVDTAVPAPGLHTIGTDAVLGARLAVDHLVRVHGHRNVALLIGSGYRRSVDDRERSWQQVLRAADRPDGALVREPFTREGGYQGGLRLLRMRPQPTAVFASSDMQAIGLLRAAHELGVRVPEDLAIVSFDGTQESEYCWPPLTAVRQPLRAMAEAAVRVVVEVPTARPGHQLFPPELVIRRSCGCPGSDDPHRYEGR</sequence>
<dbReference type="Pfam" id="PF13377">
    <property type="entry name" value="Peripla_BP_3"/>
    <property type="match status" value="1"/>
</dbReference>
<dbReference type="CDD" id="cd01392">
    <property type="entry name" value="HTH_LacI"/>
    <property type="match status" value="1"/>
</dbReference>
<evidence type="ECO:0000259" key="4">
    <source>
        <dbReference type="PROSITE" id="PS50932"/>
    </source>
</evidence>
<dbReference type="SMART" id="SM00354">
    <property type="entry name" value="HTH_LACI"/>
    <property type="match status" value="1"/>
</dbReference>
<dbReference type="Pfam" id="PF00356">
    <property type="entry name" value="LacI"/>
    <property type="match status" value="1"/>
</dbReference>
<dbReference type="SUPFAM" id="SSF47413">
    <property type="entry name" value="lambda repressor-like DNA-binding domains"/>
    <property type="match status" value="1"/>
</dbReference>
<dbReference type="PROSITE" id="PS50932">
    <property type="entry name" value="HTH_LACI_2"/>
    <property type="match status" value="1"/>
</dbReference>
<dbReference type="CDD" id="cd06267">
    <property type="entry name" value="PBP1_LacI_sugar_binding-like"/>
    <property type="match status" value="1"/>
</dbReference>
<gene>
    <name evidence="5" type="ORF">GCM10022236_16670</name>
</gene>
<dbReference type="PANTHER" id="PTHR30146:SF109">
    <property type="entry name" value="HTH-TYPE TRANSCRIPTIONAL REGULATOR GALS"/>
    <property type="match status" value="1"/>
</dbReference>
<dbReference type="InterPro" id="IPR010982">
    <property type="entry name" value="Lambda_DNA-bd_dom_sf"/>
</dbReference>
<comment type="caution">
    <text evidence="5">The sequence shown here is derived from an EMBL/GenBank/DDBJ whole genome shotgun (WGS) entry which is preliminary data.</text>
</comment>
<keyword evidence="6" id="KW-1185">Reference proteome</keyword>
<reference evidence="6" key="1">
    <citation type="journal article" date="2019" name="Int. J. Syst. Evol. Microbiol.">
        <title>The Global Catalogue of Microorganisms (GCM) 10K type strain sequencing project: providing services to taxonomists for standard genome sequencing and annotation.</title>
        <authorList>
            <consortium name="The Broad Institute Genomics Platform"/>
            <consortium name="The Broad Institute Genome Sequencing Center for Infectious Disease"/>
            <person name="Wu L."/>
            <person name="Ma J."/>
        </authorList>
    </citation>
    <scope>NUCLEOTIDE SEQUENCE [LARGE SCALE GENOMIC DNA]</scope>
    <source>
        <strain evidence="6">JCM 16929</strain>
    </source>
</reference>
<evidence type="ECO:0000256" key="3">
    <source>
        <dbReference type="ARBA" id="ARBA00023163"/>
    </source>
</evidence>
<evidence type="ECO:0000313" key="6">
    <source>
        <dbReference type="Proteomes" id="UP001501490"/>
    </source>
</evidence>
<proteinExistence type="predicted"/>
<dbReference type="Proteomes" id="UP001501490">
    <property type="component" value="Unassembled WGS sequence"/>
</dbReference>
<dbReference type="InterPro" id="IPR000843">
    <property type="entry name" value="HTH_LacI"/>
</dbReference>
<dbReference type="SUPFAM" id="SSF53822">
    <property type="entry name" value="Periplasmic binding protein-like I"/>
    <property type="match status" value="1"/>
</dbReference>
<dbReference type="EMBL" id="BAABAB010000010">
    <property type="protein sequence ID" value="GAA3615350.1"/>
    <property type="molecule type" value="Genomic_DNA"/>
</dbReference>
<keyword evidence="3" id="KW-0804">Transcription</keyword>
<evidence type="ECO:0000313" key="5">
    <source>
        <dbReference type="EMBL" id="GAA3615350.1"/>
    </source>
</evidence>
<accession>A0ABP6ZPQ1</accession>
<name>A0ABP6ZPQ1_9ACTN</name>
<dbReference type="InterPro" id="IPR028082">
    <property type="entry name" value="Peripla_BP_I"/>
</dbReference>
<protein>
    <submittedName>
        <fullName evidence="5">LacI family DNA-binding transcriptional regulator</fullName>
    </submittedName>
</protein>
<dbReference type="RefSeq" id="WP_344803298.1">
    <property type="nucleotide sequence ID" value="NZ_BAABAB010000010.1"/>
</dbReference>
<organism evidence="5 6">
    <name type="scientific">Microlunatus ginsengisoli</name>
    <dbReference type="NCBI Taxonomy" id="363863"/>
    <lineage>
        <taxon>Bacteria</taxon>
        <taxon>Bacillati</taxon>
        <taxon>Actinomycetota</taxon>
        <taxon>Actinomycetes</taxon>
        <taxon>Propionibacteriales</taxon>
        <taxon>Propionibacteriaceae</taxon>
        <taxon>Microlunatus</taxon>
    </lineage>
</organism>
<evidence type="ECO:0000256" key="1">
    <source>
        <dbReference type="ARBA" id="ARBA00023015"/>
    </source>
</evidence>
<feature type="domain" description="HTH lacI-type" evidence="4">
    <location>
        <begin position="14"/>
        <end position="69"/>
    </location>
</feature>
<evidence type="ECO:0000256" key="2">
    <source>
        <dbReference type="ARBA" id="ARBA00023125"/>
    </source>
</evidence>
<keyword evidence="1" id="KW-0805">Transcription regulation</keyword>